<evidence type="ECO:0000256" key="1">
    <source>
        <dbReference type="SAM" id="MobiDB-lite"/>
    </source>
</evidence>
<comment type="caution">
    <text evidence="2">The sequence shown here is derived from an EMBL/GenBank/DDBJ whole genome shotgun (WGS) entry which is preliminary data.</text>
</comment>
<dbReference type="AlphaFoldDB" id="A0A482WXK5"/>
<dbReference type="Proteomes" id="UP000291343">
    <property type="component" value="Unassembled WGS sequence"/>
</dbReference>
<accession>A0A482WXK5</accession>
<sequence length="120" mass="14127">MSMPKLQIGELSEFNNQTLLNKKTNEDVREKSESEEEDEEEDESQKRRRIYMSMPKLQIGELSEFNDQTLLNKKADEDVGEKNESEEEVTEEIIIVKQEWNDDCSNSDSSWNEGERAYTR</sequence>
<feature type="compositionally biased region" description="Basic and acidic residues" evidence="1">
    <location>
        <begin position="23"/>
        <end position="32"/>
    </location>
</feature>
<feature type="compositionally biased region" description="Acidic residues" evidence="1">
    <location>
        <begin position="33"/>
        <end position="43"/>
    </location>
</feature>
<organism evidence="2 3">
    <name type="scientific">Laodelphax striatellus</name>
    <name type="common">Small brown planthopper</name>
    <name type="synonym">Delphax striatella</name>
    <dbReference type="NCBI Taxonomy" id="195883"/>
    <lineage>
        <taxon>Eukaryota</taxon>
        <taxon>Metazoa</taxon>
        <taxon>Ecdysozoa</taxon>
        <taxon>Arthropoda</taxon>
        <taxon>Hexapoda</taxon>
        <taxon>Insecta</taxon>
        <taxon>Pterygota</taxon>
        <taxon>Neoptera</taxon>
        <taxon>Paraneoptera</taxon>
        <taxon>Hemiptera</taxon>
        <taxon>Auchenorrhyncha</taxon>
        <taxon>Fulgoroidea</taxon>
        <taxon>Delphacidae</taxon>
        <taxon>Criomorphinae</taxon>
        <taxon>Laodelphax</taxon>
    </lineage>
</organism>
<gene>
    <name evidence="2" type="ORF">LSTR_LSTR007897</name>
</gene>
<feature type="region of interest" description="Disordered" evidence="1">
    <location>
        <begin position="1"/>
        <end position="48"/>
    </location>
</feature>
<dbReference type="EMBL" id="QKKF02022714">
    <property type="protein sequence ID" value="RZF38299.1"/>
    <property type="molecule type" value="Genomic_DNA"/>
</dbReference>
<name>A0A482WXK5_LAOST</name>
<proteinExistence type="predicted"/>
<evidence type="ECO:0000313" key="3">
    <source>
        <dbReference type="Proteomes" id="UP000291343"/>
    </source>
</evidence>
<protein>
    <submittedName>
        <fullName evidence="2">Uncharacterized protein</fullName>
    </submittedName>
</protein>
<keyword evidence="3" id="KW-1185">Reference proteome</keyword>
<feature type="compositionally biased region" description="Polar residues" evidence="1">
    <location>
        <begin position="13"/>
        <end position="22"/>
    </location>
</feature>
<dbReference type="InParanoid" id="A0A482WXK5"/>
<feature type="region of interest" description="Disordered" evidence="1">
    <location>
        <begin position="100"/>
        <end position="120"/>
    </location>
</feature>
<reference evidence="2 3" key="1">
    <citation type="journal article" date="2017" name="Gigascience">
        <title>Genome sequence of the small brown planthopper, Laodelphax striatellus.</title>
        <authorList>
            <person name="Zhu J."/>
            <person name="Jiang F."/>
            <person name="Wang X."/>
            <person name="Yang P."/>
            <person name="Bao Y."/>
            <person name="Zhao W."/>
            <person name="Wang W."/>
            <person name="Lu H."/>
            <person name="Wang Q."/>
            <person name="Cui N."/>
            <person name="Li J."/>
            <person name="Chen X."/>
            <person name="Luo L."/>
            <person name="Yu J."/>
            <person name="Kang L."/>
            <person name="Cui F."/>
        </authorList>
    </citation>
    <scope>NUCLEOTIDE SEQUENCE [LARGE SCALE GENOMIC DNA]</scope>
    <source>
        <strain evidence="2">Lst14</strain>
    </source>
</reference>
<feature type="compositionally biased region" description="Low complexity" evidence="1">
    <location>
        <begin position="100"/>
        <end position="112"/>
    </location>
</feature>
<evidence type="ECO:0000313" key="2">
    <source>
        <dbReference type="EMBL" id="RZF38299.1"/>
    </source>
</evidence>